<dbReference type="SUPFAM" id="SSF46785">
    <property type="entry name" value="Winged helix' DNA-binding domain"/>
    <property type="match status" value="1"/>
</dbReference>
<dbReference type="InterPro" id="IPR036388">
    <property type="entry name" value="WH-like_DNA-bd_sf"/>
</dbReference>
<dbReference type="Pfam" id="PF00126">
    <property type="entry name" value="HTH_1"/>
    <property type="match status" value="1"/>
</dbReference>
<feature type="domain" description="HTH lysR-type" evidence="5">
    <location>
        <begin position="7"/>
        <end position="64"/>
    </location>
</feature>
<evidence type="ECO:0000313" key="6">
    <source>
        <dbReference type="EMBL" id="MFC7361331.1"/>
    </source>
</evidence>
<evidence type="ECO:0000256" key="2">
    <source>
        <dbReference type="ARBA" id="ARBA00023015"/>
    </source>
</evidence>
<dbReference type="PANTHER" id="PTHR30126:SF39">
    <property type="entry name" value="HTH-TYPE TRANSCRIPTIONAL REGULATOR CYSL"/>
    <property type="match status" value="1"/>
</dbReference>
<keyword evidence="3" id="KW-0238">DNA-binding</keyword>
<evidence type="ECO:0000256" key="4">
    <source>
        <dbReference type="ARBA" id="ARBA00023163"/>
    </source>
</evidence>
<sequence>MLGSHVPELRALELLAVVARTGSLGSAAAELGITQQAASSRLRTMEALVGESLVRRSRRGSEVTPTGELVLEWAAPVLEAAEQLDAGVAALRADRRGHLAIAASLTIAEHLLPGWLVAVRTGQQQLGQPRTDFTMTATNSERVAALVASGEVDLGFVEGPDVPLGLQHRLVGTDELVVVVGPSHPWAQRSRRRVTAATLAATPLVVREAGSGTRTVLEQALAGLPTAPPALELSSTAAVRSAVAAGAGPAALGAHTVRDDEATGRLVRITVTGLDLTRRLHAVWRSGAHPPQGPARDLVALACRSGQRAR</sequence>
<gene>
    <name evidence="6" type="ORF">ACFQO6_13725</name>
</gene>
<evidence type="ECO:0000313" key="7">
    <source>
        <dbReference type="Proteomes" id="UP001596524"/>
    </source>
</evidence>
<dbReference type="Gene3D" id="1.10.10.10">
    <property type="entry name" value="Winged helix-like DNA-binding domain superfamily/Winged helix DNA-binding domain"/>
    <property type="match status" value="1"/>
</dbReference>
<reference evidence="7" key="1">
    <citation type="journal article" date="2019" name="Int. J. Syst. Evol. Microbiol.">
        <title>The Global Catalogue of Microorganisms (GCM) 10K type strain sequencing project: providing services to taxonomists for standard genome sequencing and annotation.</title>
        <authorList>
            <consortium name="The Broad Institute Genomics Platform"/>
            <consortium name="The Broad Institute Genome Sequencing Center for Infectious Disease"/>
            <person name="Wu L."/>
            <person name="Ma J."/>
        </authorList>
    </citation>
    <scope>NUCLEOTIDE SEQUENCE [LARGE SCALE GENOMIC DNA]</scope>
    <source>
        <strain evidence="7">FCH27</strain>
    </source>
</reference>
<dbReference type="PROSITE" id="PS50931">
    <property type="entry name" value="HTH_LYSR"/>
    <property type="match status" value="1"/>
</dbReference>
<dbReference type="InterPro" id="IPR005119">
    <property type="entry name" value="LysR_subst-bd"/>
</dbReference>
<dbReference type="Gene3D" id="3.40.190.10">
    <property type="entry name" value="Periplasmic binding protein-like II"/>
    <property type="match status" value="2"/>
</dbReference>
<keyword evidence="7" id="KW-1185">Reference proteome</keyword>
<keyword evidence="4" id="KW-0804">Transcription</keyword>
<dbReference type="Pfam" id="PF03466">
    <property type="entry name" value="LysR_substrate"/>
    <property type="match status" value="1"/>
</dbReference>
<evidence type="ECO:0000256" key="3">
    <source>
        <dbReference type="ARBA" id="ARBA00023125"/>
    </source>
</evidence>
<comment type="similarity">
    <text evidence="1">Belongs to the LysR transcriptional regulatory family.</text>
</comment>
<proteinExistence type="inferred from homology"/>
<keyword evidence="2" id="KW-0805">Transcription regulation</keyword>
<dbReference type="Proteomes" id="UP001596524">
    <property type="component" value="Unassembled WGS sequence"/>
</dbReference>
<evidence type="ECO:0000259" key="5">
    <source>
        <dbReference type="PROSITE" id="PS50931"/>
    </source>
</evidence>
<dbReference type="RefSeq" id="WP_255890916.1">
    <property type="nucleotide sequence ID" value="NZ_JAFMZM010000004.1"/>
</dbReference>
<accession>A0ABW2N5I4</accession>
<dbReference type="PANTHER" id="PTHR30126">
    <property type="entry name" value="HTH-TYPE TRANSCRIPTIONAL REGULATOR"/>
    <property type="match status" value="1"/>
</dbReference>
<dbReference type="EMBL" id="JBHTCH010000017">
    <property type="protein sequence ID" value="MFC7361331.1"/>
    <property type="molecule type" value="Genomic_DNA"/>
</dbReference>
<comment type="caution">
    <text evidence="6">The sequence shown here is derived from an EMBL/GenBank/DDBJ whole genome shotgun (WGS) entry which is preliminary data.</text>
</comment>
<protein>
    <submittedName>
        <fullName evidence="6">LysR family transcriptional regulator</fullName>
    </submittedName>
</protein>
<dbReference type="InterPro" id="IPR036390">
    <property type="entry name" value="WH_DNA-bd_sf"/>
</dbReference>
<dbReference type="InterPro" id="IPR000847">
    <property type="entry name" value="LysR_HTH_N"/>
</dbReference>
<name>A0ABW2N5I4_9ACTN</name>
<dbReference type="SUPFAM" id="SSF53850">
    <property type="entry name" value="Periplasmic binding protein-like II"/>
    <property type="match status" value="1"/>
</dbReference>
<organism evidence="6 7">
    <name type="scientific">Nocardioides astragali</name>
    <dbReference type="NCBI Taxonomy" id="1776736"/>
    <lineage>
        <taxon>Bacteria</taxon>
        <taxon>Bacillati</taxon>
        <taxon>Actinomycetota</taxon>
        <taxon>Actinomycetes</taxon>
        <taxon>Propionibacteriales</taxon>
        <taxon>Nocardioidaceae</taxon>
        <taxon>Nocardioides</taxon>
    </lineage>
</organism>
<evidence type="ECO:0000256" key="1">
    <source>
        <dbReference type="ARBA" id="ARBA00009437"/>
    </source>
</evidence>